<evidence type="ECO:0000256" key="5">
    <source>
        <dbReference type="ARBA" id="ARBA00023014"/>
    </source>
</evidence>
<evidence type="ECO:0000256" key="2">
    <source>
        <dbReference type="ARBA" id="ARBA00022691"/>
    </source>
</evidence>
<dbReference type="PANTHER" id="PTHR43409">
    <property type="entry name" value="ANAEROBIC MAGNESIUM-PROTOPORPHYRIN IX MONOMETHYL ESTER CYCLASE-RELATED"/>
    <property type="match status" value="1"/>
</dbReference>
<reference evidence="7" key="1">
    <citation type="journal article" date="2014" name="Front. Microbiol.">
        <title>High frequency of phylogenetically diverse reductive dehalogenase-homologous genes in deep subseafloor sedimentary metagenomes.</title>
        <authorList>
            <person name="Kawai M."/>
            <person name="Futagami T."/>
            <person name="Toyoda A."/>
            <person name="Takaki Y."/>
            <person name="Nishi S."/>
            <person name="Hori S."/>
            <person name="Arai W."/>
            <person name="Tsubouchi T."/>
            <person name="Morono Y."/>
            <person name="Uchiyama I."/>
            <person name="Ito T."/>
            <person name="Fujiyama A."/>
            <person name="Inagaki F."/>
            <person name="Takami H."/>
        </authorList>
    </citation>
    <scope>NUCLEOTIDE SEQUENCE</scope>
    <source>
        <strain evidence="7">Expedition CK06-06</strain>
    </source>
</reference>
<name>X1AUN6_9ZZZZ</name>
<dbReference type="InterPro" id="IPR051198">
    <property type="entry name" value="BchE-like"/>
</dbReference>
<dbReference type="EMBL" id="BART01010224">
    <property type="protein sequence ID" value="GAG86694.1"/>
    <property type="molecule type" value="Genomic_DNA"/>
</dbReference>
<dbReference type="Pfam" id="PF04055">
    <property type="entry name" value="Radical_SAM"/>
    <property type="match status" value="1"/>
</dbReference>
<evidence type="ECO:0000313" key="7">
    <source>
        <dbReference type="EMBL" id="GAG86694.1"/>
    </source>
</evidence>
<dbReference type="InterPro" id="IPR007197">
    <property type="entry name" value="rSAM"/>
</dbReference>
<dbReference type="AlphaFoldDB" id="X1AUN6"/>
<sequence length="162" mass="18441">CFVRSDLASREIIKIMAESGCKEIGIGVETGSQKILNIVNKCTTVEQNTKAIELARQYKIRSKIFIIIGLPGESKETIAETEQFIEKTKPDEIDATVYVPYPNTPITNNPSIYDIKFDDHELKNAWFKGIPGKYHSMVSTSNLSAEEIVEARDRIEKKFKRW</sequence>
<feature type="domain" description="Radical SAM core" evidence="6">
    <location>
        <begin position="1"/>
        <end position="133"/>
    </location>
</feature>
<feature type="non-terminal residue" evidence="7">
    <location>
        <position position="1"/>
    </location>
</feature>
<dbReference type="SUPFAM" id="SSF102114">
    <property type="entry name" value="Radical SAM enzymes"/>
    <property type="match status" value="1"/>
</dbReference>
<keyword evidence="4" id="KW-0408">Iron</keyword>
<evidence type="ECO:0000256" key="1">
    <source>
        <dbReference type="ARBA" id="ARBA00001966"/>
    </source>
</evidence>
<dbReference type="GO" id="GO:0046872">
    <property type="term" value="F:metal ion binding"/>
    <property type="evidence" value="ECO:0007669"/>
    <property type="project" value="UniProtKB-KW"/>
</dbReference>
<dbReference type="GO" id="GO:0051536">
    <property type="term" value="F:iron-sulfur cluster binding"/>
    <property type="evidence" value="ECO:0007669"/>
    <property type="project" value="UniProtKB-KW"/>
</dbReference>
<proteinExistence type="predicted"/>
<comment type="caution">
    <text evidence="7">The sequence shown here is derived from an EMBL/GenBank/DDBJ whole genome shotgun (WGS) entry which is preliminary data.</text>
</comment>
<keyword evidence="5" id="KW-0411">Iron-sulfur</keyword>
<dbReference type="InterPro" id="IPR023404">
    <property type="entry name" value="rSAM_horseshoe"/>
</dbReference>
<dbReference type="PROSITE" id="PS51918">
    <property type="entry name" value="RADICAL_SAM"/>
    <property type="match status" value="1"/>
</dbReference>
<evidence type="ECO:0000259" key="6">
    <source>
        <dbReference type="PROSITE" id="PS51918"/>
    </source>
</evidence>
<dbReference type="Gene3D" id="3.80.30.20">
    <property type="entry name" value="tm_1862 like domain"/>
    <property type="match status" value="1"/>
</dbReference>
<dbReference type="CDD" id="cd01335">
    <property type="entry name" value="Radical_SAM"/>
    <property type="match status" value="1"/>
</dbReference>
<protein>
    <recommendedName>
        <fullName evidence="6">Radical SAM core domain-containing protein</fullName>
    </recommendedName>
</protein>
<dbReference type="GO" id="GO:0003824">
    <property type="term" value="F:catalytic activity"/>
    <property type="evidence" value="ECO:0007669"/>
    <property type="project" value="InterPro"/>
</dbReference>
<keyword evidence="3" id="KW-0479">Metal-binding</keyword>
<organism evidence="7">
    <name type="scientific">marine sediment metagenome</name>
    <dbReference type="NCBI Taxonomy" id="412755"/>
    <lineage>
        <taxon>unclassified sequences</taxon>
        <taxon>metagenomes</taxon>
        <taxon>ecological metagenomes</taxon>
    </lineage>
</organism>
<evidence type="ECO:0000256" key="3">
    <source>
        <dbReference type="ARBA" id="ARBA00022723"/>
    </source>
</evidence>
<comment type="cofactor">
    <cofactor evidence="1">
        <name>[4Fe-4S] cluster</name>
        <dbReference type="ChEBI" id="CHEBI:49883"/>
    </cofactor>
</comment>
<gene>
    <name evidence="7" type="ORF">S01H4_22338</name>
</gene>
<dbReference type="InterPro" id="IPR058240">
    <property type="entry name" value="rSAM_sf"/>
</dbReference>
<keyword evidence="2" id="KW-0949">S-adenosyl-L-methionine</keyword>
<evidence type="ECO:0000256" key="4">
    <source>
        <dbReference type="ARBA" id="ARBA00023004"/>
    </source>
</evidence>
<accession>X1AUN6</accession>